<evidence type="ECO:0000259" key="9">
    <source>
        <dbReference type="Pfam" id="PF01551"/>
    </source>
</evidence>
<keyword evidence="7" id="KW-0482">Metalloprotease</keyword>
<accession>A0ABS4B050</accession>
<keyword evidence="3" id="KW-0645">Protease</keyword>
<evidence type="ECO:0000256" key="1">
    <source>
        <dbReference type="ARBA" id="ARBA00001947"/>
    </source>
</evidence>
<comment type="caution">
    <text evidence="11">The sequence shown here is derived from an EMBL/GenBank/DDBJ whole genome shotgun (WGS) entry which is preliminary data.</text>
</comment>
<dbReference type="PANTHER" id="PTHR21666">
    <property type="entry name" value="PEPTIDASE-RELATED"/>
    <property type="match status" value="1"/>
</dbReference>
<keyword evidence="5" id="KW-0378">Hydrolase</keyword>
<dbReference type="InterPro" id="IPR016047">
    <property type="entry name" value="M23ase_b-sheet_dom"/>
</dbReference>
<dbReference type="InterPro" id="IPR011055">
    <property type="entry name" value="Dup_hybrid_motif"/>
</dbReference>
<evidence type="ECO:0000256" key="6">
    <source>
        <dbReference type="ARBA" id="ARBA00022833"/>
    </source>
</evidence>
<keyword evidence="8" id="KW-0732">Signal</keyword>
<keyword evidence="4" id="KW-0479">Metal-binding</keyword>
<dbReference type="CDD" id="cd12797">
    <property type="entry name" value="M23_peptidase"/>
    <property type="match status" value="1"/>
</dbReference>
<evidence type="ECO:0000256" key="2">
    <source>
        <dbReference type="ARBA" id="ARBA00004196"/>
    </source>
</evidence>
<feature type="chain" id="PRO_5046267431" evidence="8">
    <location>
        <begin position="24"/>
        <end position="407"/>
    </location>
</feature>
<evidence type="ECO:0000313" key="12">
    <source>
        <dbReference type="Proteomes" id="UP000680815"/>
    </source>
</evidence>
<dbReference type="PANTHER" id="PTHR21666:SF288">
    <property type="entry name" value="CELL DIVISION PROTEIN YTFB"/>
    <property type="match status" value="1"/>
</dbReference>
<reference evidence="11 12" key="1">
    <citation type="submission" date="2021-03" db="EMBL/GenBank/DDBJ databases">
        <authorList>
            <person name="So Y."/>
        </authorList>
    </citation>
    <scope>NUCLEOTIDE SEQUENCE [LARGE SCALE GENOMIC DNA]</scope>
    <source>
        <strain evidence="11 12">PWR1</strain>
    </source>
</reference>
<dbReference type="Proteomes" id="UP000680815">
    <property type="component" value="Unassembled WGS sequence"/>
</dbReference>
<dbReference type="Pfam" id="PF01551">
    <property type="entry name" value="Peptidase_M23"/>
    <property type="match status" value="1"/>
</dbReference>
<comment type="subcellular location">
    <subcellularLocation>
        <location evidence="2">Cell envelope</location>
    </subcellularLocation>
</comment>
<name>A0ABS4B050_9PROT</name>
<keyword evidence="6" id="KW-0862">Zinc</keyword>
<feature type="domain" description="Csd3-like second N-terminal" evidence="10">
    <location>
        <begin position="138"/>
        <end position="255"/>
    </location>
</feature>
<dbReference type="SUPFAM" id="SSF51261">
    <property type="entry name" value="Duplicated hybrid motif"/>
    <property type="match status" value="1"/>
</dbReference>
<gene>
    <name evidence="11" type="ORF">J5Y09_23920</name>
</gene>
<evidence type="ECO:0000256" key="4">
    <source>
        <dbReference type="ARBA" id="ARBA00022723"/>
    </source>
</evidence>
<dbReference type="InterPro" id="IPR045834">
    <property type="entry name" value="Csd3_N2"/>
</dbReference>
<dbReference type="RefSeq" id="WP_209354369.1">
    <property type="nucleotide sequence ID" value="NZ_JAGIYZ010000048.1"/>
</dbReference>
<organism evidence="11 12">
    <name type="scientific">Roseomonas nitratireducens</name>
    <dbReference type="NCBI Taxonomy" id="2820810"/>
    <lineage>
        <taxon>Bacteria</taxon>
        <taxon>Pseudomonadati</taxon>
        <taxon>Pseudomonadota</taxon>
        <taxon>Alphaproteobacteria</taxon>
        <taxon>Acetobacterales</taxon>
        <taxon>Roseomonadaceae</taxon>
        <taxon>Roseomonas</taxon>
    </lineage>
</organism>
<evidence type="ECO:0000256" key="5">
    <source>
        <dbReference type="ARBA" id="ARBA00022801"/>
    </source>
</evidence>
<keyword evidence="12" id="KW-1185">Reference proteome</keyword>
<evidence type="ECO:0000259" key="10">
    <source>
        <dbReference type="Pfam" id="PF19425"/>
    </source>
</evidence>
<feature type="signal peptide" evidence="8">
    <location>
        <begin position="1"/>
        <end position="23"/>
    </location>
</feature>
<sequence>MPFRRALALLCLVPLLLPLPAIAQVNAPPATTQAPGDPQQRLIIVRPGDTLARLLDGAGVDDAEAHAALARLATIFPPGALRPGDEVALRLAPEPLSTLLEIEVEPTPGRTIRAIRQPDGSWRAEETLAPRTRFLVRAEGNVSGGLFPALTAAGVPPGLALSLIRILGHQVDFQRDLQPGDRFSILFERYRDSDGDILGHGQVLKAELLLSGRRLAIWRHRDRSGAVDWFDQDGQSLRRAFLRTPLDGARISSRFGMRSHPILGYTGMHRGIDFAAPTGTPVYAAADGVVAFAGVSGGYGRLVRLRHAGNVETRYAHLSRFGRGIAPGRRVRQGDVIGAVGSTGLSTGPHLHYETLVAGRHVNPARHIERTIRLAGADLTAFRARQRDLERTASRIGARDEIALAAE</sequence>
<dbReference type="EMBL" id="JAGIYZ010000048">
    <property type="protein sequence ID" value="MBP0466997.1"/>
    <property type="molecule type" value="Genomic_DNA"/>
</dbReference>
<dbReference type="Gene3D" id="3.10.450.350">
    <property type="match status" value="2"/>
</dbReference>
<evidence type="ECO:0000256" key="8">
    <source>
        <dbReference type="SAM" id="SignalP"/>
    </source>
</evidence>
<evidence type="ECO:0000256" key="3">
    <source>
        <dbReference type="ARBA" id="ARBA00022670"/>
    </source>
</evidence>
<feature type="domain" description="M23ase beta-sheet core" evidence="9">
    <location>
        <begin position="268"/>
        <end position="364"/>
    </location>
</feature>
<dbReference type="InterPro" id="IPR050570">
    <property type="entry name" value="Cell_wall_metabolism_enzyme"/>
</dbReference>
<dbReference type="Pfam" id="PF19425">
    <property type="entry name" value="Csd3_N2"/>
    <property type="match status" value="1"/>
</dbReference>
<evidence type="ECO:0000256" key="7">
    <source>
        <dbReference type="ARBA" id="ARBA00023049"/>
    </source>
</evidence>
<dbReference type="Gene3D" id="2.70.70.10">
    <property type="entry name" value="Glucose Permease (Domain IIA)"/>
    <property type="match status" value="1"/>
</dbReference>
<proteinExistence type="predicted"/>
<protein>
    <submittedName>
        <fullName evidence="11">Peptidoglycan DD-metalloendopeptidase family protein</fullName>
    </submittedName>
</protein>
<evidence type="ECO:0000313" key="11">
    <source>
        <dbReference type="EMBL" id="MBP0466997.1"/>
    </source>
</evidence>
<comment type="cofactor">
    <cofactor evidence="1">
        <name>Zn(2+)</name>
        <dbReference type="ChEBI" id="CHEBI:29105"/>
    </cofactor>
</comment>